<accession>A0A554NAH1</accession>
<evidence type="ECO:0000256" key="3">
    <source>
        <dbReference type="SAM" id="Phobius"/>
    </source>
</evidence>
<feature type="transmembrane region" description="Helical" evidence="3">
    <location>
        <begin position="166"/>
        <end position="182"/>
    </location>
</feature>
<dbReference type="GO" id="GO:0016020">
    <property type="term" value="C:membrane"/>
    <property type="evidence" value="ECO:0007669"/>
    <property type="project" value="InterPro"/>
</dbReference>
<keyword evidence="5" id="KW-1185">Reference proteome</keyword>
<dbReference type="GO" id="GO:0016780">
    <property type="term" value="F:phosphotransferase activity, for other substituted phosphate groups"/>
    <property type="evidence" value="ECO:0007669"/>
    <property type="project" value="InterPro"/>
</dbReference>
<feature type="transmembrane region" description="Helical" evidence="3">
    <location>
        <begin position="40"/>
        <end position="60"/>
    </location>
</feature>
<dbReference type="RefSeq" id="WP_144261823.1">
    <property type="nucleotide sequence ID" value="NZ_QMDX01000004.1"/>
</dbReference>
<comment type="similarity">
    <text evidence="2">Belongs to the CDP-alcohol phosphatidyltransferase class-I family.</text>
</comment>
<dbReference type="Proteomes" id="UP000319894">
    <property type="component" value="Unassembled WGS sequence"/>
</dbReference>
<dbReference type="InParanoid" id="A0A554NAH1"/>
<feature type="transmembrane region" description="Helical" evidence="3">
    <location>
        <begin position="12"/>
        <end position="34"/>
    </location>
</feature>
<feature type="transmembrane region" description="Helical" evidence="3">
    <location>
        <begin position="203"/>
        <end position="221"/>
    </location>
</feature>
<dbReference type="InterPro" id="IPR048254">
    <property type="entry name" value="CDP_ALCOHOL_P_TRANSF_CS"/>
</dbReference>
<keyword evidence="3" id="KW-1133">Transmembrane helix</keyword>
<dbReference type="InterPro" id="IPR000462">
    <property type="entry name" value="CDP-OH_P_trans"/>
</dbReference>
<dbReference type="Gene3D" id="1.20.120.1760">
    <property type="match status" value="1"/>
</dbReference>
<proteinExistence type="inferred from homology"/>
<keyword evidence="3" id="KW-0472">Membrane</keyword>
<comment type="caution">
    <text evidence="4">The sequence shown here is derived from an EMBL/GenBank/DDBJ whole genome shotgun (WGS) entry which is preliminary data.</text>
</comment>
<dbReference type="Pfam" id="PF01066">
    <property type="entry name" value="CDP-OH_P_transf"/>
    <property type="match status" value="1"/>
</dbReference>
<dbReference type="InterPro" id="IPR043130">
    <property type="entry name" value="CDP-OH_PTrfase_TM_dom"/>
</dbReference>
<gene>
    <name evidence="4" type="ORF">DP107_09005</name>
</gene>
<dbReference type="EMBL" id="QMDX01000004">
    <property type="protein sequence ID" value="TSD14373.1"/>
    <property type="molecule type" value="Genomic_DNA"/>
</dbReference>
<keyword evidence="1 2" id="KW-0808">Transferase</keyword>
<name>A0A554NAH1_9EURY</name>
<dbReference type="AlphaFoldDB" id="A0A554NAH1"/>
<evidence type="ECO:0000256" key="2">
    <source>
        <dbReference type="RuleBase" id="RU003750"/>
    </source>
</evidence>
<evidence type="ECO:0000256" key="1">
    <source>
        <dbReference type="ARBA" id="ARBA00022679"/>
    </source>
</evidence>
<protein>
    <submittedName>
        <fullName evidence="4">CDP-alcohol phosphatidyltransferase family protein</fullName>
    </submittedName>
</protein>
<reference evidence="4 5" key="1">
    <citation type="submission" date="2018-06" db="EMBL/GenBank/DDBJ databases">
        <title>Natronomonas sp. F16-60 a new haloarchaeon isolated from a solar saltern of Isla Cristina, Huelva, Spain.</title>
        <authorList>
            <person name="Duran-Viseras A."/>
            <person name="Sanchez-Porro C."/>
            <person name="Ventosa A."/>
        </authorList>
    </citation>
    <scope>NUCLEOTIDE SEQUENCE [LARGE SCALE GENOMIC DNA]</scope>
    <source>
        <strain evidence="4 5">F16-60</strain>
    </source>
</reference>
<evidence type="ECO:0000313" key="4">
    <source>
        <dbReference type="EMBL" id="TSD14373.1"/>
    </source>
</evidence>
<feature type="transmembrane region" description="Helical" evidence="3">
    <location>
        <begin position="80"/>
        <end position="101"/>
    </location>
</feature>
<dbReference type="PROSITE" id="PS00379">
    <property type="entry name" value="CDP_ALCOHOL_P_TRANSF"/>
    <property type="match status" value="1"/>
</dbReference>
<organism evidence="4 5">
    <name type="scientific">Haloglomus irregulare</name>
    <dbReference type="NCBI Taxonomy" id="2234134"/>
    <lineage>
        <taxon>Archaea</taxon>
        <taxon>Methanobacteriati</taxon>
        <taxon>Methanobacteriota</taxon>
        <taxon>Stenosarchaea group</taxon>
        <taxon>Halobacteria</taxon>
        <taxon>Halobacteriales</taxon>
        <taxon>Natronomonadaceae</taxon>
        <taxon>Haloglomus</taxon>
    </lineage>
</organism>
<sequence>MAHRWQSKWSTPLVQSGLAVIAAAAFAVVIWPLFPERDVTAASLHPALIAGGCWASQLWYATRVSAARAPRATAADLTGLANVVTLVRGGLFAVVAGFAVVPRSTTLVWVPALCYGTGALLDRFDGVLARTVGSETRVGTRLDMAFDTFGFVAAPLVAVLWGRLPVWYLSLSALPYLYRGALSYRRLRGRTVYDRPDNDLGKYLAGLQMGFLTVALAPAAPISLVHAAAPIMLAPSVAVFARDFLVASGRLRWGTDRGN</sequence>
<dbReference type="GO" id="GO:0008654">
    <property type="term" value="P:phospholipid biosynthetic process"/>
    <property type="evidence" value="ECO:0007669"/>
    <property type="project" value="InterPro"/>
</dbReference>
<keyword evidence="3" id="KW-0812">Transmembrane</keyword>
<evidence type="ECO:0000313" key="5">
    <source>
        <dbReference type="Proteomes" id="UP000319894"/>
    </source>
</evidence>